<protein>
    <submittedName>
        <fullName evidence="1">Uncharacterized protein</fullName>
    </submittedName>
</protein>
<sequence>MTPPVGATVVHRFFARDALVFARVARVVGNDERGLRLWLPNGGPAAVRLAADGRGIRDMPFAEWVDQPTALSLTRW</sequence>
<proteinExistence type="predicted"/>
<reference evidence="2" key="1">
    <citation type="journal article" date="2019" name="Int. J. Syst. Evol. Microbiol.">
        <title>The Global Catalogue of Microorganisms (GCM) 10K type strain sequencing project: providing services to taxonomists for standard genome sequencing and annotation.</title>
        <authorList>
            <consortium name="The Broad Institute Genomics Platform"/>
            <consortium name="The Broad Institute Genome Sequencing Center for Infectious Disease"/>
            <person name="Wu L."/>
            <person name="Ma J."/>
        </authorList>
    </citation>
    <scope>NUCLEOTIDE SEQUENCE [LARGE SCALE GENOMIC DNA]</scope>
    <source>
        <strain evidence="2">JCM 13250</strain>
    </source>
</reference>
<dbReference type="EMBL" id="BAAALT010000053">
    <property type="protein sequence ID" value="GAA1799696.1"/>
    <property type="molecule type" value="Genomic_DNA"/>
</dbReference>
<dbReference type="Proteomes" id="UP001500218">
    <property type="component" value="Unassembled WGS sequence"/>
</dbReference>
<keyword evidence="2" id="KW-1185">Reference proteome</keyword>
<dbReference type="Gene3D" id="2.40.380.10">
    <property type="entry name" value="FomD-like"/>
    <property type="match status" value="1"/>
</dbReference>
<comment type="caution">
    <text evidence="1">The sequence shown here is derived from an EMBL/GenBank/DDBJ whole genome shotgun (WGS) entry which is preliminary data.</text>
</comment>
<dbReference type="InterPro" id="IPR035930">
    <property type="entry name" value="FomD-like_sf"/>
</dbReference>
<name>A0ABP4Y1C4_9ACTN</name>
<evidence type="ECO:0000313" key="1">
    <source>
        <dbReference type="EMBL" id="GAA1799696.1"/>
    </source>
</evidence>
<evidence type="ECO:0000313" key="2">
    <source>
        <dbReference type="Proteomes" id="UP001500218"/>
    </source>
</evidence>
<gene>
    <name evidence="1" type="ORF">GCM10009682_21660</name>
</gene>
<accession>A0ABP4Y1C4</accession>
<organism evidence="1 2">
    <name type="scientific">Luedemannella flava</name>
    <dbReference type="NCBI Taxonomy" id="349316"/>
    <lineage>
        <taxon>Bacteria</taxon>
        <taxon>Bacillati</taxon>
        <taxon>Actinomycetota</taxon>
        <taxon>Actinomycetes</taxon>
        <taxon>Micromonosporales</taxon>
        <taxon>Micromonosporaceae</taxon>
        <taxon>Luedemannella</taxon>
    </lineage>
</organism>